<dbReference type="InterPro" id="IPR011704">
    <property type="entry name" value="ATPase_dyneun-rel_AAA"/>
</dbReference>
<dbReference type="Gene3D" id="3.40.50.300">
    <property type="entry name" value="P-loop containing nucleotide triphosphate hydrolases"/>
    <property type="match status" value="1"/>
</dbReference>
<dbReference type="GO" id="GO:0005737">
    <property type="term" value="C:cytoplasm"/>
    <property type="evidence" value="ECO:0007669"/>
    <property type="project" value="TreeGrafter"/>
</dbReference>
<protein>
    <submittedName>
        <fullName evidence="3">von Willebrand factor A domain-containing protein 8</fullName>
    </submittedName>
</protein>
<dbReference type="InterPro" id="IPR027417">
    <property type="entry name" value="P-loop_NTPase"/>
</dbReference>
<evidence type="ECO:0000256" key="1">
    <source>
        <dbReference type="SAM" id="MobiDB-lite"/>
    </source>
</evidence>
<dbReference type="GO" id="GO:0005524">
    <property type="term" value="F:ATP binding"/>
    <property type="evidence" value="ECO:0007669"/>
    <property type="project" value="InterPro"/>
</dbReference>
<feature type="region of interest" description="Disordered" evidence="1">
    <location>
        <begin position="265"/>
        <end position="289"/>
    </location>
</feature>
<dbReference type="InterPro" id="IPR039891">
    <property type="entry name" value="VWA8"/>
</dbReference>
<evidence type="ECO:0000313" key="4">
    <source>
        <dbReference type="Proteomes" id="UP001279410"/>
    </source>
</evidence>
<accession>A0AAD3NP37</accession>
<dbReference type="Pfam" id="PF07728">
    <property type="entry name" value="AAA_5"/>
    <property type="match status" value="1"/>
</dbReference>
<dbReference type="EMBL" id="BRZM01002997">
    <property type="protein sequence ID" value="GLD75474.1"/>
    <property type="molecule type" value="Genomic_DNA"/>
</dbReference>
<gene>
    <name evidence="3" type="ORF">AKAME5_002680800</name>
</gene>
<feature type="compositionally biased region" description="Basic and acidic residues" evidence="1">
    <location>
        <begin position="270"/>
        <end position="281"/>
    </location>
</feature>
<dbReference type="SUPFAM" id="SSF52540">
    <property type="entry name" value="P-loop containing nucleoside triphosphate hydrolases"/>
    <property type="match status" value="1"/>
</dbReference>
<dbReference type="AlphaFoldDB" id="A0AAD3NP37"/>
<sequence length="289" mass="31866">MADGKATHQDAGEEEAEDMTARDLLQQRYTLSNGDTAWRPSPLVTAAIEGKLLLLDGIHRVNLGTLAVLSRLLHDRELDLYDGTRLLRSIFPIHPSFRVLSLAEPPVVGTITSSSSNSRGQQWLGPELLTMFLYHTVTPLAKGEEMGLIQGLTPNVPMEAAEQLLHLTQFLKKTNDPTAQSLASSLSTRQLLRICRRLSQYPKESIAHAVNKACLSSLSCPVKVEVELSMDVGLLATVAAANIRPGRGRRICACGFEPVTESPEMWAQKSKRDAASQEETRQPWVTLRY</sequence>
<dbReference type="PANTHER" id="PTHR21610:SF9">
    <property type="entry name" value="VON WILLEBRAND FACTOR A DOMAIN-CONTAINING PROTEIN 8"/>
    <property type="match status" value="1"/>
</dbReference>
<evidence type="ECO:0000259" key="2">
    <source>
        <dbReference type="Pfam" id="PF07728"/>
    </source>
</evidence>
<comment type="caution">
    <text evidence="3">The sequence shown here is derived from an EMBL/GenBank/DDBJ whole genome shotgun (WGS) entry which is preliminary data.</text>
</comment>
<dbReference type="PANTHER" id="PTHR21610">
    <property type="entry name" value="VON WILLEBRAND FACTOR A DOMAIN-CONTAINING PROTEIN 8"/>
    <property type="match status" value="1"/>
</dbReference>
<dbReference type="GO" id="GO:0016887">
    <property type="term" value="F:ATP hydrolysis activity"/>
    <property type="evidence" value="ECO:0007669"/>
    <property type="project" value="InterPro"/>
</dbReference>
<organism evidence="3 4">
    <name type="scientific">Lates japonicus</name>
    <name type="common">Japanese lates</name>
    <dbReference type="NCBI Taxonomy" id="270547"/>
    <lineage>
        <taxon>Eukaryota</taxon>
        <taxon>Metazoa</taxon>
        <taxon>Chordata</taxon>
        <taxon>Craniata</taxon>
        <taxon>Vertebrata</taxon>
        <taxon>Euteleostomi</taxon>
        <taxon>Actinopterygii</taxon>
        <taxon>Neopterygii</taxon>
        <taxon>Teleostei</taxon>
        <taxon>Neoteleostei</taxon>
        <taxon>Acanthomorphata</taxon>
        <taxon>Carangaria</taxon>
        <taxon>Carangaria incertae sedis</taxon>
        <taxon>Centropomidae</taxon>
        <taxon>Lates</taxon>
    </lineage>
</organism>
<keyword evidence="4" id="KW-1185">Reference proteome</keyword>
<evidence type="ECO:0000313" key="3">
    <source>
        <dbReference type="EMBL" id="GLD75474.1"/>
    </source>
</evidence>
<dbReference type="Proteomes" id="UP001279410">
    <property type="component" value="Unassembled WGS sequence"/>
</dbReference>
<reference evidence="3" key="1">
    <citation type="submission" date="2022-08" db="EMBL/GenBank/DDBJ databases">
        <title>Genome sequencing of akame (Lates japonicus).</title>
        <authorList>
            <person name="Hashiguchi Y."/>
            <person name="Takahashi H."/>
        </authorList>
    </citation>
    <scope>NUCLEOTIDE SEQUENCE</scope>
    <source>
        <strain evidence="3">Kochi</strain>
    </source>
</reference>
<proteinExistence type="predicted"/>
<feature type="domain" description="ATPase dynein-related AAA" evidence="2">
    <location>
        <begin position="17"/>
        <end position="106"/>
    </location>
</feature>
<name>A0AAD3NP37_LATJO</name>